<dbReference type="RefSeq" id="WP_012633856.1">
    <property type="nucleotide sequence ID" value="NC_011891.1"/>
</dbReference>
<dbReference type="Gene3D" id="3.40.50.720">
    <property type="entry name" value="NAD(P)-binding Rossmann-like Domain"/>
    <property type="match status" value="1"/>
</dbReference>
<dbReference type="PRINTS" id="PR00080">
    <property type="entry name" value="SDRFAMILY"/>
</dbReference>
<dbReference type="SMART" id="SM00822">
    <property type="entry name" value="PKS_KR"/>
    <property type="match status" value="1"/>
</dbReference>
<evidence type="ECO:0000313" key="6">
    <source>
        <dbReference type="EMBL" id="ACL66095.1"/>
    </source>
</evidence>
<comment type="similarity">
    <text evidence="1 4">Belongs to the short-chain dehydrogenases/reductases (SDR) family.</text>
</comment>
<gene>
    <name evidence="6" type="ordered locus">A2cp1_2758</name>
</gene>
<evidence type="ECO:0000259" key="5">
    <source>
        <dbReference type="SMART" id="SM00822"/>
    </source>
</evidence>
<dbReference type="KEGG" id="acp:A2cp1_2758"/>
<evidence type="ECO:0000256" key="3">
    <source>
        <dbReference type="ARBA" id="ARBA00023002"/>
    </source>
</evidence>
<dbReference type="GO" id="GO:0016491">
    <property type="term" value="F:oxidoreductase activity"/>
    <property type="evidence" value="ECO:0007669"/>
    <property type="project" value="UniProtKB-KW"/>
</dbReference>
<dbReference type="EMBL" id="CP001359">
    <property type="protein sequence ID" value="ACL66095.1"/>
    <property type="molecule type" value="Genomic_DNA"/>
</dbReference>
<dbReference type="AlphaFoldDB" id="B8JE30"/>
<dbReference type="HOGENOM" id="CLU_010194_9_0_7"/>
<dbReference type="InterPro" id="IPR036291">
    <property type="entry name" value="NAD(P)-bd_dom_sf"/>
</dbReference>
<keyword evidence="7" id="KW-1185">Reference proteome</keyword>
<feature type="domain" description="Ketoreductase" evidence="5">
    <location>
        <begin position="10"/>
        <end position="191"/>
    </location>
</feature>
<dbReference type="SUPFAM" id="SSF51735">
    <property type="entry name" value="NAD(P)-binding Rossmann-fold domains"/>
    <property type="match status" value="1"/>
</dbReference>
<dbReference type="InterPro" id="IPR057326">
    <property type="entry name" value="KR_dom"/>
</dbReference>
<dbReference type="Pfam" id="PF00106">
    <property type="entry name" value="adh_short"/>
    <property type="match status" value="1"/>
</dbReference>
<name>B8JE30_ANAD2</name>
<keyword evidence="2" id="KW-0521">NADP</keyword>
<protein>
    <submittedName>
        <fullName evidence="6">Short-chain dehydrogenase/reductase SDR</fullName>
    </submittedName>
</protein>
<sequence length="236" mass="24028">MTGSDRPPRRTALVTGANRGIGLAVAEALAARGMAVLLGTRDAAAGAHAAAALSARGHAARALAIDLSRPASVDAALAQLAADAVHVDVLVNNAGVYPQGGVLSAPEEAFREAMEVHLFGPLRLCRALVPAMQRAGWGRVVNVSSGSGSFGEGLEGPAPYSISKAALDALTLKLSGVTGPAVKVNAACPGWVRTRMGGEEAPRSVERGAEGIVWLATLPDDGPSGGFFRDGRLIPW</sequence>
<evidence type="ECO:0000313" key="7">
    <source>
        <dbReference type="Proteomes" id="UP000007089"/>
    </source>
</evidence>
<dbReference type="InterPro" id="IPR002347">
    <property type="entry name" value="SDR_fam"/>
</dbReference>
<dbReference type="PANTHER" id="PTHR43963:SF6">
    <property type="entry name" value="CHAIN DEHYDROGENASE FAMILY PROTEIN, PUTATIVE (AFU_ORTHOLOGUE AFUA_3G15350)-RELATED"/>
    <property type="match status" value="1"/>
</dbReference>
<evidence type="ECO:0000256" key="2">
    <source>
        <dbReference type="ARBA" id="ARBA00022857"/>
    </source>
</evidence>
<dbReference type="PRINTS" id="PR00081">
    <property type="entry name" value="GDHRDH"/>
</dbReference>
<organism evidence="6 7">
    <name type="scientific">Anaeromyxobacter dehalogenans (strain ATCC BAA-258 / DSM 21875 / 2CP-1)</name>
    <dbReference type="NCBI Taxonomy" id="455488"/>
    <lineage>
        <taxon>Bacteria</taxon>
        <taxon>Pseudomonadati</taxon>
        <taxon>Myxococcota</taxon>
        <taxon>Myxococcia</taxon>
        <taxon>Myxococcales</taxon>
        <taxon>Cystobacterineae</taxon>
        <taxon>Anaeromyxobacteraceae</taxon>
        <taxon>Anaeromyxobacter</taxon>
    </lineage>
</organism>
<keyword evidence="3" id="KW-0560">Oxidoreductase</keyword>
<dbReference type="PANTHER" id="PTHR43963">
    <property type="entry name" value="CARBONYL REDUCTASE 1-RELATED"/>
    <property type="match status" value="1"/>
</dbReference>
<accession>B8JE30</accession>
<evidence type="ECO:0000256" key="4">
    <source>
        <dbReference type="RuleBase" id="RU000363"/>
    </source>
</evidence>
<reference evidence="6" key="1">
    <citation type="submission" date="2009-01" db="EMBL/GenBank/DDBJ databases">
        <title>Complete sequence of Anaeromyxobacter dehalogenans 2CP-1.</title>
        <authorList>
            <consortium name="US DOE Joint Genome Institute"/>
            <person name="Lucas S."/>
            <person name="Copeland A."/>
            <person name="Lapidus A."/>
            <person name="Glavina del Rio T."/>
            <person name="Dalin E."/>
            <person name="Tice H."/>
            <person name="Bruce D."/>
            <person name="Goodwin L."/>
            <person name="Pitluck S."/>
            <person name="Saunders E."/>
            <person name="Brettin T."/>
            <person name="Detter J.C."/>
            <person name="Han C."/>
            <person name="Larimer F."/>
            <person name="Land M."/>
            <person name="Hauser L."/>
            <person name="Kyrpides N."/>
            <person name="Ovchinnikova G."/>
            <person name="Beliaev A.S."/>
            <person name="Richardson P."/>
        </authorList>
    </citation>
    <scope>NUCLEOTIDE SEQUENCE</scope>
    <source>
        <strain evidence="6">2CP-1</strain>
    </source>
</reference>
<evidence type="ECO:0000256" key="1">
    <source>
        <dbReference type="ARBA" id="ARBA00006484"/>
    </source>
</evidence>
<proteinExistence type="inferred from homology"/>
<dbReference type="Proteomes" id="UP000007089">
    <property type="component" value="Chromosome"/>
</dbReference>